<sequence length="122" mass="12874">MTGRIAEVAWQVALAVTPSPAPNDDLETTGGGGRDSFAFFVVSILLALACIGIGLLMARQLRRMNRNYTRKVEDGELEPEHDRPASGIATSQNPEGWRGPDSSPRRGRDDGPGDGSGPDAGA</sequence>
<evidence type="ECO:0000313" key="3">
    <source>
        <dbReference type="EMBL" id="QFU99178.1"/>
    </source>
</evidence>
<gene>
    <name evidence="3" type="ORF">KDY119_02704</name>
</gene>
<organism evidence="3 4">
    <name type="scientific">Luteimicrobium xylanilyticum</name>
    <dbReference type="NCBI Taxonomy" id="1133546"/>
    <lineage>
        <taxon>Bacteria</taxon>
        <taxon>Bacillati</taxon>
        <taxon>Actinomycetota</taxon>
        <taxon>Actinomycetes</taxon>
        <taxon>Micrococcales</taxon>
        <taxon>Luteimicrobium</taxon>
    </lineage>
</organism>
<protein>
    <submittedName>
        <fullName evidence="3">Uncharacterized protein</fullName>
    </submittedName>
</protein>
<evidence type="ECO:0000256" key="2">
    <source>
        <dbReference type="SAM" id="Phobius"/>
    </source>
</evidence>
<proteinExistence type="predicted"/>
<evidence type="ECO:0000313" key="4">
    <source>
        <dbReference type="Proteomes" id="UP000326702"/>
    </source>
</evidence>
<keyword evidence="2" id="KW-0472">Membrane</keyword>
<name>A0A5P9QCJ5_9MICO</name>
<feature type="transmembrane region" description="Helical" evidence="2">
    <location>
        <begin position="37"/>
        <end position="58"/>
    </location>
</feature>
<accession>A0A5P9QCJ5</accession>
<keyword evidence="4" id="KW-1185">Reference proteome</keyword>
<dbReference type="RefSeq" id="WP_153022430.1">
    <property type="nucleotide sequence ID" value="NZ_BAABIH010000008.1"/>
</dbReference>
<feature type="compositionally biased region" description="Basic and acidic residues" evidence="1">
    <location>
        <begin position="70"/>
        <end position="84"/>
    </location>
</feature>
<keyword evidence="2" id="KW-0812">Transmembrane</keyword>
<feature type="region of interest" description="Disordered" evidence="1">
    <location>
        <begin position="70"/>
        <end position="122"/>
    </location>
</feature>
<dbReference type="EMBL" id="CP045529">
    <property type="protein sequence ID" value="QFU99178.1"/>
    <property type="molecule type" value="Genomic_DNA"/>
</dbReference>
<dbReference type="OrthoDB" id="10009397at2"/>
<dbReference type="KEGG" id="lxl:KDY119_02704"/>
<keyword evidence="2" id="KW-1133">Transmembrane helix</keyword>
<evidence type="ECO:0000256" key="1">
    <source>
        <dbReference type="SAM" id="MobiDB-lite"/>
    </source>
</evidence>
<dbReference type="Proteomes" id="UP000326702">
    <property type="component" value="Chromosome"/>
</dbReference>
<reference evidence="3 4" key="1">
    <citation type="submission" date="2019-10" db="EMBL/GenBank/DDBJ databases">
        <title>Genome sequence of Luteimicrobium xylanilyticum HY-24.</title>
        <authorList>
            <person name="Kim D.Y."/>
            <person name="Park H.-Y."/>
        </authorList>
    </citation>
    <scope>NUCLEOTIDE SEQUENCE [LARGE SCALE GENOMIC DNA]</scope>
    <source>
        <strain evidence="3 4">HY-24</strain>
    </source>
</reference>
<feature type="compositionally biased region" description="Gly residues" evidence="1">
    <location>
        <begin position="113"/>
        <end position="122"/>
    </location>
</feature>
<dbReference type="AlphaFoldDB" id="A0A5P9QCJ5"/>